<keyword evidence="3" id="KW-1185">Reference proteome</keyword>
<evidence type="ECO:0000313" key="2">
    <source>
        <dbReference type="EMBL" id="KAK7490501.1"/>
    </source>
</evidence>
<dbReference type="EMBL" id="JACVVK020000126">
    <property type="protein sequence ID" value="KAK7490501.1"/>
    <property type="molecule type" value="Genomic_DNA"/>
</dbReference>
<dbReference type="AlphaFoldDB" id="A0ABD0KTU3"/>
<protein>
    <submittedName>
        <fullName evidence="2">Uncharacterized protein</fullName>
    </submittedName>
</protein>
<sequence>MKHFQDWTVSPYRWISDGKEAYMDHTLLPYLSSHCTRSILFSQRLHKDSQDMLRRGTIQQKNSRTERHFRGNTESYPCDLVNTSYSQNHSHCLGRHPRLQTNEENRLSPCHQPLIARSGKCVSMCLQINQFANYCCIQQTMAMNRKRFASFDFEELEQKKKEDDKIYPEPNYKGQPIHSKTFSRLPL</sequence>
<proteinExistence type="predicted"/>
<evidence type="ECO:0000256" key="1">
    <source>
        <dbReference type="SAM" id="MobiDB-lite"/>
    </source>
</evidence>
<evidence type="ECO:0000313" key="3">
    <source>
        <dbReference type="Proteomes" id="UP001519460"/>
    </source>
</evidence>
<feature type="region of interest" description="Disordered" evidence="1">
    <location>
        <begin position="160"/>
        <end position="187"/>
    </location>
</feature>
<dbReference type="Proteomes" id="UP001519460">
    <property type="component" value="Unassembled WGS sequence"/>
</dbReference>
<comment type="caution">
    <text evidence="2">The sequence shown here is derived from an EMBL/GenBank/DDBJ whole genome shotgun (WGS) entry which is preliminary data.</text>
</comment>
<reference evidence="2 3" key="1">
    <citation type="journal article" date="2023" name="Sci. Data">
        <title>Genome assembly of the Korean intertidal mud-creeper Batillaria attramentaria.</title>
        <authorList>
            <person name="Patra A.K."/>
            <person name="Ho P.T."/>
            <person name="Jun S."/>
            <person name="Lee S.J."/>
            <person name="Kim Y."/>
            <person name="Won Y.J."/>
        </authorList>
    </citation>
    <scope>NUCLEOTIDE SEQUENCE [LARGE SCALE GENOMIC DNA]</scope>
    <source>
        <strain evidence="2">Wonlab-2016</strain>
    </source>
</reference>
<organism evidence="2 3">
    <name type="scientific">Batillaria attramentaria</name>
    <dbReference type="NCBI Taxonomy" id="370345"/>
    <lineage>
        <taxon>Eukaryota</taxon>
        <taxon>Metazoa</taxon>
        <taxon>Spiralia</taxon>
        <taxon>Lophotrochozoa</taxon>
        <taxon>Mollusca</taxon>
        <taxon>Gastropoda</taxon>
        <taxon>Caenogastropoda</taxon>
        <taxon>Sorbeoconcha</taxon>
        <taxon>Cerithioidea</taxon>
        <taxon>Batillariidae</taxon>
        <taxon>Batillaria</taxon>
    </lineage>
</organism>
<accession>A0ABD0KTU3</accession>
<gene>
    <name evidence="2" type="ORF">BaRGS_00018287</name>
</gene>
<name>A0ABD0KTU3_9CAEN</name>
<feature type="compositionally biased region" description="Polar residues" evidence="1">
    <location>
        <begin position="178"/>
        <end position="187"/>
    </location>
</feature>